<dbReference type="AlphaFoldDB" id="A0A835YZW8"/>
<dbReference type="CDD" id="cd05579">
    <property type="entry name" value="STKc_MAST_like"/>
    <property type="match status" value="1"/>
</dbReference>
<gene>
    <name evidence="12" type="ORF">JKP88DRAFT_326323</name>
</gene>
<dbReference type="Pfam" id="PF00069">
    <property type="entry name" value="Pkinase"/>
    <property type="match status" value="2"/>
</dbReference>
<evidence type="ECO:0000256" key="5">
    <source>
        <dbReference type="ARBA" id="ARBA00022777"/>
    </source>
</evidence>
<evidence type="ECO:0000259" key="11">
    <source>
        <dbReference type="PROSITE" id="PS51285"/>
    </source>
</evidence>
<sequence>MSLISSHNPYVVKLYFAFRSKEFLYLVLEYVNGGDCSSMLRAVTRLNPAAARFYTAEATLAIEFLHNHGIVHRDLKPDNLMLTREGHIKIVDFGLSRRATTTADQSKSQLAFERAVRRRSRRLGWQRGGGDRSSSSSSSGDDGEREDGLAFRPIKRGDKLYSPVGTSRYVAPEVILSVGHDHRVDWWSLGVLLFEFLVGHTPFDADEMDEIYNNILSGNIAWPEEDMIPDDAKDLIKRLLTTNPHTRLGRDGAAQVKAHPFFQGVDWDTLYLQQSPFVPQLASEEDTSYFNHRAA</sequence>
<keyword evidence="6" id="KW-0067">ATP-binding</keyword>
<keyword evidence="2 12" id="KW-0723">Serine/threonine-protein kinase</keyword>
<dbReference type="OrthoDB" id="162894at2759"/>
<evidence type="ECO:0000256" key="4">
    <source>
        <dbReference type="ARBA" id="ARBA00022741"/>
    </source>
</evidence>
<evidence type="ECO:0000256" key="6">
    <source>
        <dbReference type="ARBA" id="ARBA00022840"/>
    </source>
</evidence>
<feature type="region of interest" description="Disordered" evidence="9">
    <location>
        <begin position="122"/>
        <end position="149"/>
    </location>
</feature>
<dbReference type="EC" id="2.7.11.1" evidence="1"/>
<dbReference type="GO" id="GO:0005524">
    <property type="term" value="F:ATP binding"/>
    <property type="evidence" value="ECO:0007669"/>
    <property type="project" value="UniProtKB-KW"/>
</dbReference>
<dbReference type="GO" id="GO:0035556">
    <property type="term" value="P:intracellular signal transduction"/>
    <property type="evidence" value="ECO:0007669"/>
    <property type="project" value="TreeGrafter"/>
</dbReference>
<comment type="caution">
    <text evidence="12">The sequence shown here is derived from an EMBL/GenBank/DDBJ whole genome shotgun (WGS) entry which is preliminary data.</text>
</comment>
<dbReference type="PANTHER" id="PTHR24356">
    <property type="entry name" value="SERINE/THREONINE-PROTEIN KINASE"/>
    <property type="match status" value="1"/>
</dbReference>
<evidence type="ECO:0000313" key="13">
    <source>
        <dbReference type="Proteomes" id="UP000664859"/>
    </source>
</evidence>
<evidence type="ECO:0000256" key="7">
    <source>
        <dbReference type="ARBA" id="ARBA00047899"/>
    </source>
</evidence>
<comment type="catalytic activity">
    <reaction evidence="7">
        <text>L-threonyl-[protein] + ATP = O-phospho-L-threonyl-[protein] + ADP + H(+)</text>
        <dbReference type="Rhea" id="RHEA:46608"/>
        <dbReference type="Rhea" id="RHEA-COMP:11060"/>
        <dbReference type="Rhea" id="RHEA-COMP:11605"/>
        <dbReference type="ChEBI" id="CHEBI:15378"/>
        <dbReference type="ChEBI" id="CHEBI:30013"/>
        <dbReference type="ChEBI" id="CHEBI:30616"/>
        <dbReference type="ChEBI" id="CHEBI:61977"/>
        <dbReference type="ChEBI" id="CHEBI:456216"/>
        <dbReference type="EC" id="2.7.11.1"/>
    </reaction>
</comment>
<organism evidence="12 13">
    <name type="scientific">Tribonema minus</name>
    <dbReference type="NCBI Taxonomy" id="303371"/>
    <lineage>
        <taxon>Eukaryota</taxon>
        <taxon>Sar</taxon>
        <taxon>Stramenopiles</taxon>
        <taxon>Ochrophyta</taxon>
        <taxon>PX clade</taxon>
        <taxon>Xanthophyceae</taxon>
        <taxon>Tribonematales</taxon>
        <taxon>Tribonemataceae</taxon>
        <taxon>Tribonema</taxon>
    </lineage>
</organism>
<evidence type="ECO:0000259" key="10">
    <source>
        <dbReference type="PROSITE" id="PS50011"/>
    </source>
</evidence>
<feature type="non-terminal residue" evidence="12">
    <location>
        <position position="295"/>
    </location>
</feature>
<dbReference type="SUPFAM" id="SSF56112">
    <property type="entry name" value="Protein kinase-like (PK-like)"/>
    <property type="match status" value="1"/>
</dbReference>
<dbReference type="PROSITE" id="PS00108">
    <property type="entry name" value="PROTEIN_KINASE_ST"/>
    <property type="match status" value="1"/>
</dbReference>
<protein>
    <recommendedName>
        <fullName evidence="1">non-specific serine/threonine protein kinase</fullName>
        <ecNumber evidence="1">2.7.11.1</ecNumber>
    </recommendedName>
</protein>
<accession>A0A835YZW8</accession>
<evidence type="ECO:0000256" key="3">
    <source>
        <dbReference type="ARBA" id="ARBA00022679"/>
    </source>
</evidence>
<evidence type="ECO:0000256" key="8">
    <source>
        <dbReference type="ARBA" id="ARBA00048679"/>
    </source>
</evidence>
<proteinExistence type="predicted"/>
<evidence type="ECO:0000256" key="1">
    <source>
        <dbReference type="ARBA" id="ARBA00012513"/>
    </source>
</evidence>
<dbReference type="PIRSF" id="PIRSF000654">
    <property type="entry name" value="Integrin-linked_kinase"/>
    <property type="match status" value="1"/>
</dbReference>
<dbReference type="GO" id="GO:0004674">
    <property type="term" value="F:protein serine/threonine kinase activity"/>
    <property type="evidence" value="ECO:0007669"/>
    <property type="project" value="UniProtKB-KW"/>
</dbReference>
<dbReference type="InterPro" id="IPR000719">
    <property type="entry name" value="Prot_kinase_dom"/>
</dbReference>
<name>A0A835YZW8_9STRA</name>
<dbReference type="InterPro" id="IPR050236">
    <property type="entry name" value="Ser_Thr_kinase_AGC"/>
</dbReference>
<feature type="domain" description="Protein kinase" evidence="10">
    <location>
        <begin position="1"/>
        <end position="262"/>
    </location>
</feature>
<evidence type="ECO:0000313" key="12">
    <source>
        <dbReference type="EMBL" id="KAG5179658.1"/>
    </source>
</evidence>
<dbReference type="InterPro" id="IPR011009">
    <property type="entry name" value="Kinase-like_dom_sf"/>
</dbReference>
<dbReference type="Proteomes" id="UP000664859">
    <property type="component" value="Unassembled WGS sequence"/>
</dbReference>
<dbReference type="EMBL" id="JAFCMP010000446">
    <property type="protein sequence ID" value="KAG5179658.1"/>
    <property type="molecule type" value="Genomic_DNA"/>
</dbReference>
<dbReference type="Gene3D" id="3.30.200.20">
    <property type="entry name" value="Phosphorylase Kinase, domain 1"/>
    <property type="match status" value="2"/>
</dbReference>
<dbReference type="PANTHER" id="PTHR24356:SF1">
    <property type="entry name" value="SERINE_THREONINE-PROTEIN KINASE GREATWALL"/>
    <property type="match status" value="1"/>
</dbReference>
<evidence type="ECO:0000256" key="2">
    <source>
        <dbReference type="ARBA" id="ARBA00022527"/>
    </source>
</evidence>
<dbReference type="SMART" id="SM00220">
    <property type="entry name" value="S_TKc"/>
    <property type="match status" value="1"/>
</dbReference>
<keyword evidence="13" id="KW-1185">Reference proteome</keyword>
<comment type="catalytic activity">
    <reaction evidence="8">
        <text>L-seryl-[protein] + ATP = O-phospho-L-seryl-[protein] + ADP + H(+)</text>
        <dbReference type="Rhea" id="RHEA:17989"/>
        <dbReference type="Rhea" id="RHEA-COMP:9863"/>
        <dbReference type="Rhea" id="RHEA-COMP:11604"/>
        <dbReference type="ChEBI" id="CHEBI:15378"/>
        <dbReference type="ChEBI" id="CHEBI:29999"/>
        <dbReference type="ChEBI" id="CHEBI:30616"/>
        <dbReference type="ChEBI" id="CHEBI:83421"/>
        <dbReference type="ChEBI" id="CHEBI:456216"/>
        <dbReference type="EC" id="2.7.11.1"/>
    </reaction>
</comment>
<dbReference type="Gene3D" id="1.10.510.10">
    <property type="entry name" value="Transferase(Phosphotransferase) domain 1"/>
    <property type="match status" value="2"/>
</dbReference>
<dbReference type="InterPro" id="IPR000961">
    <property type="entry name" value="AGC-kinase_C"/>
</dbReference>
<reference evidence="12" key="1">
    <citation type="submission" date="2021-02" db="EMBL/GenBank/DDBJ databases">
        <title>First Annotated Genome of the Yellow-green Alga Tribonema minus.</title>
        <authorList>
            <person name="Mahan K.M."/>
        </authorList>
    </citation>
    <scope>NUCLEOTIDE SEQUENCE</scope>
    <source>
        <strain evidence="12">UTEX B ZZ1240</strain>
    </source>
</reference>
<dbReference type="PROSITE" id="PS50011">
    <property type="entry name" value="PROTEIN_KINASE_DOM"/>
    <property type="match status" value="1"/>
</dbReference>
<dbReference type="PROSITE" id="PS51285">
    <property type="entry name" value="AGC_KINASE_CTER"/>
    <property type="match status" value="1"/>
</dbReference>
<keyword evidence="5 12" id="KW-0418">Kinase</keyword>
<keyword evidence="4" id="KW-0547">Nucleotide-binding</keyword>
<keyword evidence="3" id="KW-0808">Transferase</keyword>
<dbReference type="InterPro" id="IPR008271">
    <property type="entry name" value="Ser/Thr_kinase_AS"/>
</dbReference>
<evidence type="ECO:0000256" key="9">
    <source>
        <dbReference type="SAM" id="MobiDB-lite"/>
    </source>
</evidence>
<feature type="domain" description="AGC-kinase C-terminal" evidence="11">
    <location>
        <begin position="263"/>
        <end position="295"/>
    </location>
</feature>